<name>A0ABZ1D8R1_9TREE</name>
<evidence type="ECO:0000313" key="3">
    <source>
        <dbReference type="Proteomes" id="UP001329825"/>
    </source>
</evidence>
<dbReference type="GeneID" id="87959594"/>
<gene>
    <name evidence="2" type="ORF">IL334_007464</name>
</gene>
<dbReference type="EMBL" id="CP141891">
    <property type="protein sequence ID" value="WRT70466.1"/>
    <property type="molecule type" value="Genomic_DNA"/>
</dbReference>
<accession>A0ABZ1D8R1</accession>
<evidence type="ECO:0000313" key="2">
    <source>
        <dbReference type="EMBL" id="WRT70466.1"/>
    </source>
</evidence>
<evidence type="ECO:0008006" key="4">
    <source>
        <dbReference type="Google" id="ProtNLM"/>
    </source>
</evidence>
<proteinExistence type="predicted"/>
<protein>
    <recommendedName>
        <fullName evidence="4">Peptidase S1 domain-containing protein</fullName>
    </recommendedName>
</protein>
<reference evidence="2 3" key="1">
    <citation type="submission" date="2024-01" db="EMBL/GenBank/DDBJ databases">
        <title>Comparative genomics of Cryptococcus and Kwoniella reveals pathogenesis evolution and contrasting modes of karyotype evolution via chromosome fusion or intercentromeric recombination.</title>
        <authorList>
            <person name="Coelho M.A."/>
            <person name="David-Palma M."/>
            <person name="Shea T."/>
            <person name="Bowers K."/>
            <person name="McGinley-Smith S."/>
            <person name="Mohammad A.W."/>
            <person name="Gnirke A."/>
            <person name="Yurkov A.M."/>
            <person name="Nowrousian M."/>
            <person name="Sun S."/>
            <person name="Cuomo C.A."/>
            <person name="Heitman J."/>
        </authorList>
    </citation>
    <scope>NUCLEOTIDE SEQUENCE [LARGE SCALE GENOMIC DNA]</scope>
    <source>
        <strain evidence="2">CBS 11374</strain>
    </source>
</reference>
<sequence length="604" mass="65918">MPSTPPSGSSQRSVESTEQGRAAVATPLSHQHRFGYQRDVHHQSPSNFSAAPATSPSTSFGIELNSLVLSSPASSSSRPVPHTLPTLSHFNGYYHGLPARPQLIARSDPSIWAHPTSPIDSGFADTKTILPVDPAHPICKIWDTALGSKLLEIIDSHTDFANSVDIARICFDSEKDTAGPIIWIGIQPGKMSIEAGQALVQDCVYLLNKESLKDVAVEVKESDIVLLSAPRLYDPPTIKPAIQPFATRLSISSGIPICTSAGNFYRGTGSFLLGEVGHPQDIFLSTAAHVVNRTNNVNGWNSSLPLPKHRRPRGDHVCIPDRTITNLLEETEERISDLGLEIEGKKVEMKFKDKDGKKLARILLRKTQDELAEVQAFRSRLASGWQENKVIGKLYIFPKIAFAVEPGSWTEDWALIKLDSQRISHSVQNWLDLSLQTDFIAARKSPLDIQPRLGILQAGLLRLKGVISQTEMEQPIAVLMRGASSGLKTGYSMPVASMIKNNSNTDGLTSKPYREDDSVLNDGDKRSWSREWCITAYPDEPPFSVKGDSGGGVVARDGRIGGVMTGGCKGAWGANPTGVDMTYVTPMFFILERMKLQGLVPTLL</sequence>
<feature type="region of interest" description="Disordered" evidence="1">
    <location>
        <begin position="1"/>
        <end position="32"/>
    </location>
</feature>
<evidence type="ECO:0000256" key="1">
    <source>
        <dbReference type="SAM" id="MobiDB-lite"/>
    </source>
</evidence>
<dbReference type="RefSeq" id="XP_062795205.1">
    <property type="nucleotide sequence ID" value="XM_062939154.1"/>
</dbReference>
<feature type="compositionally biased region" description="Polar residues" evidence="1">
    <location>
        <begin position="1"/>
        <end position="19"/>
    </location>
</feature>
<keyword evidence="3" id="KW-1185">Reference proteome</keyword>
<organism evidence="2 3">
    <name type="scientific">Kwoniella shivajii</name>
    <dbReference type="NCBI Taxonomy" id="564305"/>
    <lineage>
        <taxon>Eukaryota</taxon>
        <taxon>Fungi</taxon>
        <taxon>Dikarya</taxon>
        <taxon>Basidiomycota</taxon>
        <taxon>Agaricomycotina</taxon>
        <taxon>Tremellomycetes</taxon>
        <taxon>Tremellales</taxon>
        <taxon>Cryptococcaceae</taxon>
        <taxon>Kwoniella</taxon>
    </lineage>
</organism>
<dbReference type="Proteomes" id="UP001329825">
    <property type="component" value="Chromosome 11"/>
</dbReference>